<proteinExistence type="predicted"/>
<protein>
    <submittedName>
        <fullName evidence="3">Calcium-binding protein CML24</fullName>
    </submittedName>
</protein>
<accession>A0A9P1M555</accession>
<reference evidence="3 4" key="2">
    <citation type="submission" date="2024-05" db="EMBL/GenBank/DDBJ databases">
        <authorList>
            <person name="Chen Y."/>
            <person name="Shah S."/>
            <person name="Dougan E. K."/>
            <person name="Thang M."/>
            <person name="Chan C."/>
        </authorList>
    </citation>
    <scope>NUCLEOTIDE SEQUENCE [LARGE SCALE GENOMIC DNA]</scope>
</reference>
<dbReference type="EMBL" id="CAMXCT020006728">
    <property type="protein sequence ID" value="CAL1172405.1"/>
    <property type="molecule type" value="Genomic_DNA"/>
</dbReference>
<reference evidence="2" key="1">
    <citation type="submission" date="2022-10" db="EMBL/GenBank/DDBJ databases">
        <authorList>
            <person name="Chen Y."/>
            <person name="Dougan E. K."/>
            <person name="Chan C."/>
            <person name="Rhodes N."/>
            <person name="Thang M."/>
        </authorList>
    </citation>
    <scope>NUCLEOTIDE SEQUENCE</scope>
</reference>
<sequence length="224" mass="24574">MNGLMQRSKILNGIEGMRPSSAASTAPSVCTPRAKAAGKSKAKAKAKGAKKEPRAASAKDVMGRVEKTQKLLQKHGVFDKKIEELADRARHDANRSPWPVLHLSSWIKTGMEADQFAGFFLLNGFKLDNLVQAEDNLELFWDRLQKYPRGLGKGSDCALVAGWLETILTPLDPATVPAKCRDMVVVAKWGISATGQFFRTLYHGDLWLSRSEAQTAVSSGFDML</sequence>
<comment type="caution">
    <text evidence="2">The sequence shown here is derived from an EMBL/GenBank/DDBJ whole genome shotgun (WGS) entry which is preliminary data.</text>
</comment>
<dbReference type="AlphaFoldDB" id="A0A9P1M555"/>
<keyword evidence="4" id="KW-1185">Reference proteome</keyword>
<evidence type="ECO:0000313" key="3">
    <source>
        <dbReference type="EMBL" id="CAL4806342.1"/>
    </source>
</evidence>
<evidence type="ECO:0000313" key="4">
    <source>
        <dbReference type="Proteomes" id="UP001152797"/>
    </source>
</evidence>
<dbReference type="Proteomes" id="UP001152797">
    <property type="component" value="Unassembled WGS sequence"/>
</dbReference>
<evidence type="ECO:0000313" key="2">
    <source>
        <dbReference type="EMBL" id="CAI4019030.1"/>
    </source>
</evidence>
<evidence type="ECO:0000256" key="1">
    <source>
        <dbReference type="SAM" id="MobiDB-lite"/>
    </source>
</evidence>
<feature type="non-terminal residue" evidence="2">
    <location>
        <position position="1"/>
    </location>
</feature>
<organism evidence="2">
    <name type="scientific">Cladocopium goreaui</name>
    <dbReference type="NCBI Taxonomy" id="2562237"/>
    <lineage>
        <taxon>Eukaryota</taxon>
        <taxon>Sar</taxon>
        <taxon>Alveolata</taxon>
        <taxon>Dinophyceae</taxon>
        <taxon>Suessiales</taxon>
        <taxon>Symbiodiniaceae</taxon>
        <taxon>Cladocopium</taxon>
    </lineage>
</organism>
<dbReference type="EMBL" id="CAMXCT010006728">
    <property type="protein sequence ID" value="CAI4019030.1"/>
    <property type="molecule type" value="Genomic_DNA"/>
</dbReference>
<dbReference type="EMBL" id="CAMXCT030006728">
    <property type="protein sequence ID" value="CAL4806342.1"/>
    <property type="molecule type" value="Genomic_DNA"/>
</dbReference>
<gene>
    <name evidence="2" type="ORF">C1SCF055_LOCUS43554</name>
</gene>
<feature type="region of interest" description="Disordered" evidence="1">
    <location>
        <begin position="1"/>
        <end position="62"/>
    </location>
</feature>
<feature type="compositionally biased region" description="Basic residues" evidence="1">
    <location>
        <begin position="36"/>
        <end position="48"/>
    </location>
</feature>
<name>A0A9P1M555_9DINO</name>